<evidence type="ECO:0000256" key="2">
    <source>
        <dbReference type="SAM" id="SignalP"/>
    </source>
</evidence>
<feature type="region of interest" description="Disordered" evidence="1">
    <location>
        <begin position="557"/>
        <end position="586"/>
    </location>
</feature>
<evidence type="ECO:0000313" key="4">
    <source>
        <dbReference type="Proteomes" id="UP001206128"/>
    </source>
</evidence>
<name>A0AAE3KJC9_9PSEU</name>
<evidence type="ECO:0000256" key="1">
    <source>
        <dbReference type="SAM" id="MobiDB-lite"/>
    </source>
</evidence>
<organism evidence="3 4">
    <name type="scientific">Goodfellowiella coeruleoviolacea</name>
    <dbReference type="NCBI Taxonomy" id="334858"/>
    <lineage>
        <taxon>Bacteria</taxon>
        <taxon>Bacillati</taxon>
        <taxon>Actinomycetota</taxon>
        <taxon>Actinomycetes</taxon>
        <taxon>Pseudonocardiales</taxon>
        <taxon>Pseudonocardiaceae</taxon>
        <taxon>Goodfellowiella</taxon>
    </lineage>
</organism>
<accession>A0AAE3KJC9</accession>
<feature type="chain" id="PRO_5042271627" description="PE-PGRS family protein" evidence="2">
    <location>
        <begin position="29"/>
        <end position="945"/>
    </location>
</feature>
<dbReference type="EMBL" id="JAMTCK010000016">
    <property type="protein sequence ID" value="MCP2168922.1"/>
    <property type="molecule type" value="Genomic_DNA"/>
</dbReference>
<evidence type="ECO:0000313" key="3">
    <source>
        <dbReference type="EMBL" id="MCP2168922.1"/>
    </source>
</evidence>
<dbReference type="AlphaFoldDB" id="A0AAE3KJC9"/>
<feature type="signal peptide" evidence="2">
    <location>
        <begin position="1"/>
        <end position="28"/>
    </location>
</feature>
<keyword evidence="4" id="KW-1185">Reference proteome</keyword>
<feature type="compositionally biased region" description="Low complexity" evidence="1">
    <location>
        <begin position="293"/>
        <end position="302"/>
    </location>
</feature>
<feature type="region of interest" description="Disordered" evidence="1">
    <location>
        <begin position="90"/>
        <end position="111"/>
    </location>
</feature>
<reference evidence="3" key="1">
    <citation type="submission" date="2022-06" db="EMBL/GenBank/DDBJ databases">
        <title>Genomic Encyclopedia of Archaeal and Bacterial Type Strains, Phase II (KMG-II): from individual species to whole genera.</title>
        <authorList>
            <person name="Goeker M."/>
        </authorList>
    </citation>
    <scope>NUCLEOTIDE SEQUENCE</scope>
    <source>
        <strain evidence="3">DSM 43935</strain>
    </source>
</reference>
<gene>
    <name evidence="3" type="ORF">LX83_005802</name>
</gene>
<protein>
    <recommendedName>
        <fullName evidence="5">PE-PGRS family protein</fullName>
    </recommendedName>
</protein>
<sequence length="945" mass="92204">MQTWAKRGLKTALFTGGLLMLGTGIASAQENVDPDRPASPLDGSLAVPIRIANNDVATPVGQYGLPIIDTTISTDDLRLREVVGPLLTPARDAAHTGPGIPERTPDPLNGNRGNADVAIPVDVSGNIIGAGGNGVVVNDSAQSYVKDRDVTTEGRHSSLGGNVADIDYALPIQATGNAVALPGSDVESYNRADQHTEVTGDTTTSGSQSTLAGNIAALQYATPVRLNGNAISGGGNARTHSDTTSSTAVGGSGRTSGDDGTLSGNIAGHPLALPLGTNGNALGTLGNAEAVATNGTDTTAGGTRPGRDDLPHWAQTSGNPSTLSGNILQPQQATPVDLDGNATSVVGNTATAGQSDSHARAGGISSTNAHNAALSGNIVDGPLALPSQVAGNGSAVVGTAAAQHDHRVDVQSGWDTHSKGDDSVLSANGVTAPYSGTADLFSNAQSVLGVATASGSNDSHARTGGYNGATGNNAVGSGNIAQLPVAAPVEGYGLATGAVSSAGSIAQEHKVVESGGDPNTIDDWGTVSSNVLTGPVSAPVQLFGDSLGAVANVSGTADNDTTAKAGGNPTANGRGGSASGNIVQAPGSLPTQLFGASTTAVGNGDATGYNHTASQAGGHAATDGSNASLSGNAVSAPIGAATQHFGSGTTAGGNVLGSATNLTSSTAGGTVTTAGDRGSVSGNGVTVPLLPVTQAFGHSEGVAGNGAAAAANSTYASSGGDVHSSGEFGSISGDLLTVPVVPATTVFSDSVAALGTADSVASHDLVGNASGTTQSSGYDSGAGSGGDTDIPVVVTPRVFDVPLQIVGQSLTLVFSHNQQIDTGDGSESGRLDLPVEGDALMQILDLPVFGQPSGQPRTLPAPALAPAPVPGTPQHGLRSAGAGPEVGLGAVDLAEGIDPAAVESLVGGLDLQRVIGQGAPTAAPGAALLSGNVVDGFPRRLQGQL</sequence>
<feature type="region of interest" description="Disordered" evidence="1">
    <location>
        <begin position="231"/>
        <end position="261"/>
    </location>
</feature>
<dbReference type="Proteomes" id="UP001206128">
    <property type="component" value="Unassembled WGS sequence"/>
</dbReference>
<keyword evidence="2" id="KW-0732">Signal</keyword>
<comment type="caution">
    <text evidence="3">The sequence shown here is derived from an EMBL/GenBank/DDBJ whole genome shotgun (WGS) entry which is preliminary data.</text>
</comment>
<feature type="region of interest" description="Disordered" evidence="1">
    <location>
        <begin position="293"/>
        <end position="320"/>
    </location>
</feature>
<proteinExistence type="predicted"/>
<evidence type="ECO:0008006" key="5">
    <source>
        <dbReference type="Google" id="ProtNLM"/>
    </source>
</evidence>